<evidence type="ECO:0000313" key="5">
    <source>
        <dbReference type="Proteomes" id="UP000184139"/>
    </source>
</evidence>
<feature type="domain" description="STAS" evidence="3">
    <location>
        <begin position="1"/>
        <end position="110"/>
    </location>
</feature>
<organism evidence="4 5">
    <name type="scientific">Desulfofustis glycolicus DSM 9705</name>
    <dbReference type="NCBI Taxonomy" id="1121409"/>
    <lineage>
        <taxon>Bacteria</taxon>
        <taxon>Pseudomonadati</taxon>
        <taxon>Thermodesulfobacteriota</taxon>
        <taxon>Desulfobulbia</taxon>
        <taxon>Desulfobulbales</taxon>
        <taxon>Desulfocapsaceae</taxon>
        <taxon>Desulfofustis</taxon>
    </lineage>
</organism>
<dbReference type="RefSeq" id="WP_073373594.1">
    <property type="nucleotide sequence ID" value="NZ_FQXS01000003.1"/>
</dbReference>
<reference evidence="4 5" key="1">
    <citation type="submission" date="2016-11" db="EMBL/GenBank/DDBJ databases">
        <authorList>
            <person name="Jaros S."/>
            <person name="Januszkiewicz K."/>
            <person name="Wedrychowicz H."/>
        </authorList>
    </citation>
    <scope>NUCLEOTIDE SEQUENCE [LARGE SCALE GENOMIC DNA]</scope>
    <source>
        <strain evidence="4 5">DSM 9705</strain>
    </source>
</reference>
<evidence type="ECO:0000256" key="1">
    <source>
        <dbReference type="ARBA" id="ARBA00009013"/>
    </source>
</evidence>
<dbReference type="SUPFAM" id="SSF52091">
    <property type="entry name" value="SpoIIaa-like"/>
    <property type="match status" value="1"/>
</dbReference>
<dbReference type="NCBIfam" id="TIGR00377">
    <property type="entry name" value="ant_ant_sig"/>
    <property type="match status" value="1"/>
</dbReference>
<dbReference type="PANTHER" id="PTHR33495">
    <property type="entry name" value="ANTI-SIGMA FACTOR ANTAGONIST TM_1081-RELATED-RELATED"/>
    <property type="match status" value="1"/>
</dbReference>
<dbReference type="Proteomes" id="UP000184139">
    <property type="component" value="Unassembled WGS sequence"/>
</dbReference>
<protein>
    <recommendedName>
        <fullName evidence="2">Anti-sigma factor antagonist</fullName>
    </recommendedName>
</protein>
<sequence length="110" mass="11962">MELTTTTDEDLLIISPQGRLDAVTAPLFDRQVEERLPAQATRVLVNCSGLDYISSAGLRSVLALAKKLQNRGGRVVLSDLHGPVREVFEMAGLYSMLKIYDTEAAARADG</sequence>
<dbReference type="EMBL" id="FQXS01000003">
    <property type="protein sequence ID" value="SHH53336.1"/>
    <property type="molecule type" value="Genomic_DNA"/>
</dbReference>
<dbReference type="PROSITE" id="PS50801">
    <property type="entry name" value="STAS"/>
    <property type="match status" value="1"/>
</dbReference>
<comment type="similarity">
    <text evidence="1 2">Belongs to the anti-sigma-factor antagonist family.</text>
</comment>
<dbReference type="GO" id="GO:0043856">
    <property type="term" value="F:anti-sigma factor antagonist activity"/>
    <property type="evidence" value="ECO:0007669"/>
    <property type="project" value="InterPro"/>
</dbReference>
<accession>A0A1M5TRV7</accession>
<dbReference type="Pfam" id="PF01740">
    <property type="entry name" value="STAS"/>
    <property type="match status" value="1"/>
</dbReference>
<evidence type="ECO:0000313" key="4">
    <source>
        <dbReference type="EMBL" id="SHH53336.1"/>
    </source>
</evidence>
<evidence type="ECO:0000259" key="3">
    <source>
        <dbReference type="PROSITE" id="PS50801"/>
    </source>
</evidence>
<proteinExistence type="inferred from homology"/>
<dbReference type="CDD" id="cd07043">
    <property type="entry name" value="STAS_anti-anti-sigma_factors"/>
    <property type="match status" value="1"/>
</dbReference>
<dbReference type="InterPro" id="IPR003658">
    <property type="entry name" value="Anti-sigma_ant"/>
</dbReference>
<keyword evidence="5" id="KW-1185">Reference proteome</keyword>
<dbReference type="AlphaFoldDB" id="A0A1M5TRV7"/>
<dbReference type="OrthoDB" id="280847at2"/>
<dbReference type="InterPro" id="IPR002645">
    <property type="entry name" value="STAS_dom"/>
</dbReference>
<dbReference type="InterPro" id="IPR036513">
    <property type="entry name" value="STAS_dom_sf"/>
</dbReference>
<dbReference type="STRING" id="1121409.SAMN02745124_00872"/>
<gene>
    <name evidence="4" type="ORF">SAMN02745124_00872</name>
</gene>
<evidence type="ECO:0000256" key="2">
    <source>
        <dbReference type="RuleBase" id="RU003749"/>
    </source>
</evidence>
<name>A0A1M5TRV7_9BACT</name>
<dbReference type="Gene3D" id="3.30.750.24">
    <property type="entry name" value="STAS domain"/>
    <property type="match status" value="1"/>
</dbReference>